<gene>
    <name evidence="5" type="ORF">Verru16b_03570</name>
</gene>
<dbReference type="PANTHER" id="PTHR12304">
    <property type="entry name" value="INOSINE-URIDINE PREFERRING NUCLEOSIDE HYDROLASE"/>
    <property type="match status" value="1"/>
</dbReference>
<dbReference type="Gene3D" id="3.90.245.10">
    <property type="entry name" value="Ribonucleoside hydrolase-like"/>
    <property type="match status" value="1"/>
</dbReference>
<name>A0A1D8B019_9BACT</name>
<evidence type="ECO:0000313" key="6">
    <source>
        <dbReference type="Proteomes" id="UP000095228"/>
    </source>
</evidence>
<keyword evidence="6" id="KW-1185">Reference proteome</keyword>
<dbReference type="EMBL" id="CP016094">
    <property type="protein sequence ID" value="AOS46464.1"/>
    <property type="molecule type" value="Genomic_DNA"/>
</dbReference>
<evidence type="ECO:0000256" key="2">
    <source>
        <dbReference type="ARBA" id="ARBA00023295"/>
    </source>
</evidence>
<dbReference type="InterPro" id="IPR001910">
    <property type="entry name" value="Inosine/uridine_hydrolase_dom"/>
</dbReference>
<evidence type="ECO:0000313" key="5">
    <source>
        <dbReference type="EMBL" id="AOS46464.1"/>
    </source>
</evidence>
<dbReference type="KEGG" id="obg:Verru16b_03570"/>
<protein>
    <submittedName>
        <fullName evidence="5">Ribonucleoside hydrolase RihC</fullName>
    </submittedName>
</protein>
<dbReference type="GO" id="GO:0006152">
    <property type="term" value="P:purine nucleoside catabolic process"/>
    <property type="evidence" value="ECO:0007669"/>
    <property type="project" value="TreeGrafter"/>
</dbReference>
<dbReference type="GO" id="GO:0005829">
    <property type="term" value="C:cytosol"/>
    <property type="evidence" value="ECO:0007669"/>
    <property type="project" value="TreeGrafter"/>
</dbReference>
<dbReference type="SUPFAM" id="SSF53590">
    <property type="entry name" value="Nucleoside hydrolase"/>
    <property type="match status" value="1"/>
</dbReference>
<feature type="domain" description="Inosine/uridine-preferring nucleoside hydrolase" evidence="4">
    <location>
        <begin position="28"/>
        <end position="306"/>
    </location>
</feature>
<reference evidence="5 6" key="1">
    <citation type="submission" date="2016-06" db="EMBL/GenBank/DDBJ databases">
        <title>Three novel species with peptidoglycan cell walls form the new genus Lacunisphaera gen. nov. in the family Opitutaceae of the verrucomicrobial subdivision 4.</title>
        <authorList>
            <person name="Rast P."/>
            <person name="Gloeckner I."/>
            <person name="Jogler M."/>
            <person name="Boedeker C."/>
            <person name="Jeske O."/>
            <person name="Wiegand S."/>
            <person name="Reinhardt R."/>
            <person name="Schumann P."/>
            <person name="Rohde M."/>
            <person name="Spring S."/>
            <person name="Gloeckner F.O."/>
            <person name="Jogler C."/>
        </authorList>
    </citation>
    <scope>NUCLEOTIDE SEQUENCE [LARGE SCALE GENOMIC DNA]</scope>
    <source>
        <strain evidence="5 6">IG16b</strain>
    </source>
</reference>
<dbReference type="PROSITE" id="PS51257">
    <property type="entry name" value="PROKAR_LIPOPROTEIN"/>
    <property type="match status" value="1"/>
</dbReference>
<evidence type="ECO:0000256" key="1">
    <source>
        <dbReference type="ARBA" id="ARBA00022801"/>
    </source>
</evidence>
<dbReference type="InterPro" id="IPR023186">
    <property type="entry name" value="IUNH"/>
</dbReference>
<evidence type="ECO:0000259" key="4">
    <source>
        <dbReference type="Pfam" id="PF01156"/>
    </source>
</evidence>
<feature type="chain" id="PRO_5009105449" evidence="3">
    <location>
        <begin position="22"/>
        <end position="332"/>
    </location>
</feature>
<dbReference type="PANTHER" id="PTHR12304:SF4">
    <property type="entry name" value="URIDINE NUCLEOSIDASE"/>
    <property type="match status" value="1"/>
</dbReference>
<dbReference type="Proteomes" id="UP000095228">
    <property type="component" value="Chromosome"/>
</dbReference>
<keyword evidence="2" id="KW-0326">Glycosidase</keyword>
<proteinExistence type="predicted"/>
<keyword evidence="3" id="KW-0732">Signal</keyword>
<evidence type="ECO:0000256" key="3">
    <source>
        <dbReference type="SAM" id="SignalP"/>
    </source>
</evidence>
<keyword evidence="1 5" id="KW-0378">Hydrolase</keyword>
<dbReference type="InterPro" id="IPR036452">
    <property type="entry name" value="Ribo_hydro-like"/>
</dbReference>
<accession>A0A1D8B019</accession>
<dbReference type="Pfam" id="PF01156">
    <property type="entry name" value="IU_nuc_hydro"/>
    <property type="match status" value="1"/>
</dbReference>
<sequence length="332" mass="36188">MPRRLIFPALFLLGCCLAARATSGPVPVVLATDIGGDVDDTWALAQLLRTPGLDLKMVLTETGEARYRGAVTAKLLEAAGRTDVAVALGTDFGVTSEEYRVQGPWVRDYDLDAYPGPVHADGIGAFIALVMNSPQPVTVIAIGPAPSLGAALQREPRLAARCRFVGMFGSFDVGYDGSPVPVPETNVRFHTDLLRVVLAAPWQDILLTPLDTCGLVTLRDKNYHAVWSATSDPLLRAVIENYCIWAPRVPWMKCDFFAVRSSVLFDCVAVHLAQSENFVEIEPVRYQITSDGMTVRDPAGPLQARVALRWRDQAAFERHLTQVLLTPPPGQP</sequence>
<feature type="signal peptide" evidence="3">
    <location>
        <begin position="1"/>
        <end position="21"/>
    </location>
</feature>
<dbReference type="STRING" id="1838286.Verru16b_03570"/>
<organism evidence="5 6">
    <name type="scientific">Lacunisphaera limnophila</name>
    <dbReference type="NCBI Taxonomy" id="1838286"/>
    <lineage>
        <taxon>Bacteria</taxon>
        <taxon>Pseudomonadati</taxon>
        <taxon>Verrucomicrobiota</taxon>
        <taxon>Opitutia</taxon>
        <taxon>Opitutales</taxon>
        <taxon>Opitutaceae</taxon>
        <taxon>Lacunisphaera</taxon>
    </lineage>
</organism>
<dbReference type="OrthoDB" id="9797882at2"/>
<dbReference type="AlphaFoldDB" id="A0A1D8B019"/>
<dbReference type="RefSeq" id="WP_069963509.1">
    <property type="nucleotide sequence ID" value="NZ_CP016094.1"/>
</dbReference>
<dbReference type="GO" id="GO:0008477">
    <property type="term" value="F:purine nucleosidase activity"/>
    <property type="evidence" value="ECO:0007669"/>
    <property type="project" value="TreeGrafter"/>
</dbReference>